<dbReference type="AlphaFoldDB" id="F8FC92"/>
<accession>F8FC92</accession>
<evidence type="ECO:0000256" key="1">
    <source>
        <dbReference type="SAM" id="Phobius"/>
    </source>
</evidence>
<dbReference type="EMBL" id="CP002869">
    <property type="protein sequence ID" value="AEI44493.1"/>
    <property type="molecule type" value="Genomic_DNA"/>
</dbReference>
<evidence type="ECO:0000313" key="3">
    <source>
        <dbReference type="Proteomes" id="UP000006620"/>
    </source>
</evidence>
<sequence length="68" mass="7622">MWFMLHLVCLVVGYMYVLDVLGGNADIPKVMRSEENSLSIGLAAVWWALSVFCMLIGVCKITNRIDSQ</sequence>
<feature type="transmembrane region" description="Helical" evidence="1">
    <location>
        <begin position="38"/>
        <end position="59"/>
    </location>
</feature>
<dbReference type="HOGENOM" id="CLU_204598_0_0_9"/>
<dbReference type="PATRIC" id="fig|1036673.3.peg.5554"/>
<organism evidence="2 3">
    <name type="scientific">Paenibacillus mucilaginosus (strain KNP414)</name>
    <dbReference type="NCBI Taxonomy" id="1036673"/>
    <lineage>
        <taxon>Bacteria</taxon>
        <taxon>Bacillati</taxon>
        <taxon>Bacillota</taxon>
        <taxon>Bacilli</taxon>
        <taxon>Bacillales</taxon>
        <taxon>Paenibacillaceae</taxon>
        <taxon>Paenibacillus</taxon>
    </lineage>
</organism>
<reference evidence="3" key="1">
    <citation type="submission" date="2011-06" db="EMBL/GenBank/DDBJ databases">
        <title>Complete genome sequence of Paenibacillus mucilaginosus KNP414.</title>
        <authorList>
            <person name="Wang J."/>
            <person name="Hu S."/>
            <person name="Hu X."/>
            <person name="Zhang B."/>
            <person name="Dong D."/>
            <person name="Zhang S."/>
            <person name="Zhao K."/>
            <person name="Wu D."/>
        </authorList>
    </citation>
    <scope>NUCLEOTIDE SEQUENCE [LARGE SCALE GENOMIC DNA]</scope>
    <source>
        <strain evidence="3">KNP414</strain>
    </source>
</reference>
<keyword evidence="1" id="KW-0812">Transmembrane</keyword>
<reference evidence="2 3" key="2">
    <citation type="journal article" date="2013" name="Genome Announc.">
        <title>Genome Sequence of Growth-Improving Paenibacillus mucilaginosus Strain KNP414.</title>
        <authorList>
            <person name="Lu J.J."/>
            <person name="Wang J.F."/>
            <person name="Hu X.F."/>
        </authorList>
    </citation>
    <scope>NUCLEOTIDE SEQUENCE [LARGE SCALE GENOMIC DNA]</scope>
    <source>
        <strain evidence="2 3">KNP414</strain>
    </source>
</reference>
<keyword evidence="1" id="KW-1133">Transmembrane helix</keyword>
<dbReference type="Proteomes" id="UP000006620">
    <property type="component" value="Chromosome"/>
</dbReference>
<gene>
    <name evidence="2" type="ordered locus">KNP414_05969</name>
</gene>
<dbReference type="KEGG" id="pms:KNP414_05969"/>
<proteinExistence type="predicted"/>
<keyword evidence="1" id="KW-0472">Membrane</keyword>
<evidence type="ECO:0000313" key="2">
    <source>
        <dbReference type="EMBL" id="AEI44493.1"/>
    </source>
</evidence>
<name>F8FC92_PAEMK</name>
<protein>
    <submittedName>
        <fullName evidence="2">Uncharacterized protein</fullName>
    </submittedName>
</protein>